<reference evidence="1" key="1">
    <citation type="submission" date="2020-03" db="EMBL/GenBank/DDBJ databases">
        <title>The deep terrestrial virosphere.</title>
        <authorList>
            <person name="Holmfeldt K."/>
            <person name="Nilsson E."/>
            <person name="Simone D."/>
            <person name="Lopez-Fernandez M."/>
            <person name="Wu X."/>
            <person name="de Brujin I."/>
            <person name="Lundin D."/>
            <person name="Andersson A."/>
            <person name="Bertilsson S."/>
            <person name="Dopson M."/>
        </authorList>
    </citation>
    <scope>NUCLEOTIDE SEQUENCE</scope>
    <source>
        <strain evidence="2">MM171A00328</strain>
        <strain evidence="1">MM171B00216</strain>
    </source>
</reference>
<accession>A0A6H1Z7V5</accession>
<evidence type="ECO:0000313" key="1">
    <source>
        <dbReference type="EMBL" id="QJA43539.1"/>
    </source>
</evidence>
<protein>
    <submittedName>
        <fullName evidence="1">Uncharacterized protein</fullName>
    </submittedName>
</protein>
<dbReference type="EMBL" id="MT143698">
    <property type="protein sequence ID" value="QJB00660.1"/>
    <property type="molecule type" value="Genomic_DNA"/>
</dbReference>
<dbReference type="AlphaFoldDB" id="A0A6H1Z7V5"/>
<name>A0A6H1Z7V5_9ZZZZ</name>
<organism evidence="1">
    <name type="scientific">viral metagenome</name>
    <dbReference type="NCBI Taxonomy" id="1070528"/>
    <lineage>
        <taxon>unclassified sequences</taxon>
        <taxon>metagenomes</taxon>
        <taxon>organismal metagenomes</taxon>
    </lineage>
</organism>
<sequence>MNEVDKALAIFLLQQGCPPRICYTCENQVWMWKERKNRGFFVCTIHPEAGAVGDEDYCADWVGLADIRRVSESSREKRRA</sequence>
<proteinExistence type="predicted"/>
<evidence type="ECO:0000313" key="2">
    <source>
        <dbReference type="EMBL" id="QJB00660.1"/>
    </source>
</evidence>
<gene>
    <name evidence="2" type="ORF">MM171A00328_0025</name>
    <name evidence="1" type="ORF">MM171B00216_0039</name>
</gene>
<dbReference type="EMBL" id="MT143888">
    <property type="protein sequence ID" value="QJA43539.1"/>
    <property type="molecule type" value="Genomic_DNA"/>
</dbReference>